<evidence type="ECO:0000313" key="3">
    <source>
        <dbReference type="Proteomes" id="UP000010164"/>
    </source>
</evidence>
<dbReference type="RefSeq" id="WP_008928469.1">
    <property type="nucleotide sequence ID" value="NZ_AMRJ01000007.1"/>
</dbReference>
<dbReference type="AlphaFoldDB" id="L0WFA9"/>
<dbReference type="InterPro" id="IPR056695">
    <property type="entry name" value="DUF7793"/>
</dbReference>
<name>L0WFA9_9GAMM</name>
<dbReference type="Proteomes" id="UP000010164">
    <property type="component" value="Unassembled WGS sequence"/>
</dbReference>
<gene>
    <name evidence="2" type="ORF">A11A3_06430</name>
</gene>
<reference evidence="2 3" key="1">
    <citation type="journal article" date="2012" name="J. Bacteriol.">
        <title>Genome Sequence of the Alkane-Degrading Bacterium Alcanivorax hongdengensis Type Strain A-11-3.</title>
        <authorList>
            <person name="Lai Q."/>
            <person name="Shao Z."/>
        </authorList>
    </citation>
    <scope>NUCLEOTIDE SEQUENCE [LARGE SCALE GENOMIC DNA]</scope>
    <source>
        <strain evidence="2 3">A-11-3</strain>
    </source>
</reference>
<proteinExistence type="predicted"/>
<evidence type="ECO:0000259" key="1">
    <source>
        <dbReference type="Pfam" id="PF25056"/>
    </source>
</evidence>
<dbReference type="OrthoDB" id="6079018at2"/>
<accession>L0WFA9</accession>
<dbReference type="Pfam" id="PF25056">
    <property type="entry name" value="DUF7793"/>
    <property type="match status" value="1"/>
</dbReference>
<dbReference type="EMBL" id="AMRJ01000007">
    <property type="protein sequence ID" value="EKF74847.1"/>
    <property type="molecule type" value="Genomic_DNA"/>
</dbReference>
<dbReference type="PATRIC" id="fig|1177179.3.peg.1294"/>
<comment type="caution">
    <text evidence="2">The sequence shown here is derived from an EMBL/GenBank/DDBJ whole genome shotgun (WGS) entry which is preliminary data.</text>
</comment>
<dbReference type="STRING" id="1177179.A11A3_06430"/>
<organism evidence="2 3">
    <name type="scientific">Alcanivorax hongdengensis A-11-3</name>
    <dbReference type="NCBI Taxonomy" id="1177179"/>
    <lineage>
        <taxon>Bacteria</taxon>
        <taxon>Pseudomonadati</taxon>
        <taxon>Pseudomonadota</taxon>
        <taxon>Gammaproteobacteria</taxon>
        <taxon>Oceanospirillales</taxon>
        <taxon>Alcanivoracaceae</taxon>
        <taxon>Alcanivorax</taxon>
    </lineage>
</organism>
<keyword evidence="3" id="KW-1185">Reference proteome</keyword>
<evidence type="ECO:0000313" key="2">
    <source>
        <dbReference type="EMBL" id="EKF74847.1"/>
    </source>
</evidence>
<protein>
    <recommendedName>
        <fullName evidence="1">DUF7793 domain-containing protein</fullName>
    </recommendedName>
</protein>
<feature type="domain" description="DUF7793" evidence="1">
    <location>
        <begin position="14"/>
        <end position="117"/>
    </location>
</feature>
<sequence length="123" mass="13974">MGPVNVWQDGAFTIVSIRHGTAIDIPVEQNILRQRMALFLKHKQRKQHVIYTGRIASLNMLAARFACSEEFASITQAKVLVIENVLNRTFMNMMLRLNKPAFPVMATASVEQAKRLLTESFSR</sequence>